<dbReference type="Gene3D" id="2.60.40.1740">
    <property type="entry name" value="hypothetical protein (bacova_03559)"/>
    <property type="match status" value="1"/>
</dbReference>
<evidence type="ECO:0000313" key="4">
    <source>
        <dbReference type="Proteomes" id="UP001597010"/>
    </source>
</evidence>
<comment type="caution">
    <text evidence="3">The sequence shown here is derived from an EMBL/GenBank/DDBJ whole genome shotgun (WGS) entry which is preliminary data.</text>
</comment>
<keyword evidence="4" id="KW-1185">Reference proteome</keyword>
<feature type="signal peptide" evidence="1">
    <location>
        <begin position="1"/>
        <end position="23"/>
    </location>
</feature>
<protein>
    <submittedName>
        <fullName evidence="3">BT_3987 domain-containing protein</fullName>
    </submittedName>
</protein>
<accession>A0ABW3AXE3</accession>
<evidence type="ECO:0000313" key="3">
    <source>
        <dbReference type="EMBL" id="MFD0795208.1"/>
    </source>
</evidence>
<sequence length="303" mass="32609">MKKNIYKHILLACSVLVLFSACRKVPDGDMSNEDPNAGTSYIGFTGSMESSTFFDPFTDEKTVTVFSLKKDAANPTDLKTAQTITVKALPGAVPDGYTLLPKEVYSLADNTASQAQDGSLTFNFAPGDFQKSFRIKINGSKLDLSETYILPYQITSTDGLAVHAASKDTLYAIYAVKNAYDGKYTLSGSITRNSATGPDTKLGGTYPDGLTIDLSTSGPNTNEFYALWIDGSGVGGIGGLHLDVDPVTHKVTVSSRDNPAVKNTPGEENSYDPATKTFILNFDWGTDPSTRIVKEKLVYKGSR</sequence>
<reference evidence="4" key="1">
    <citation type="journal article" date="2019" name="Int. J. Syst. Evol. Microbiol.">
        <title>The Global Catalogue of Microorganisms (GCM) 10K type strain sequencing project: providing services to taxonomists for standard genome sequencing and annotation.</title>
        <authorList>
            <consortium name="The Broad Institute Genomics Platform"/>
            <consortium name="The Broad Institute Genome Sequencing Center for Infectious Disease"/>
            <person name="Wu L."/>
            <person name="Ma J."/>
        </authorList>
    </citation>
    <scope>NUCLEOTIDE SEQUENCE [LARGE SCALE GENOMIC DNA]</scope>
    <source>
        <strain evidence="4">CCUG 61484</strain>
    </source>
</reference>
<feature type="domain" description="BT-3987-like N-terminal" evidence="2">
    <location>
        <begin position="49"/>
        <end position="159"/>
    </location>
</feature>
<dbReference type="Pfam" id="PF08522">
    <property type="entry name" value="BT_3987-like_N"/>
    <property type="match status" value="1"/>
</dbReference>
<evidence type="ECO:0000256" key="1">
    <source>
        <dbReference type="SAM" id="SignalP"/>
    </source>
</evidence>
<dbReference type="PROSITE" id="PS51257">
    <property type="entry name" value="PROKAR_LIPOPROTEIN"/>
    <property type="match status" value="1"/>
</dbReference>
<dbReference type="InterPro" id="IPR013728">
    <property type="entry name" value="BT_3987-like_N"/>
</dbReference>
<dbReference type="Proteomes" id="UP001597010">
    <property type="component" value="Unassembled WGS sequence"/>
</dbReference>
<keyword evidence="1" id="KW-0732">Signal</keyword>
<gene>
    <name evidence="3" type="ORF">ACFQZX_16415</name>
</gene>
<evidence type="ECO:0000259" key="2">
    <source>
        <dbReference type="Pfam" id="PF08522"/>
    </source>
</evidence>
<dbReference type="RefSeq" id="WP_377117384.1">
    <property type="nucleotide sequence ID" value="NZ_JBHTHZ010000014.1"/>
</dbReference>
<name>A0ABW3AXE3_9SPHI</name>
<organism evidence="3 4">
    <name type="scientific">Mucilaginibacter litoreus</name>
    <dbReference type="NCBI Taxonomy" id="1048221"/>
    <lineage>
        <taxon>Bacteria</taxon>
        <taxon>Pseudomonadati</taxon>
        <taxon>Bacteroidota</taxon>
        <taxon>Sphingobacteriia</taxon>
        <taxon>Sphingobacteriales</taxon>
        <taxon>Sphingobacteriaceae</taxon>
        <taxon>Mucilaginibacter</taxon>
    </lineage>
</organism>
<feature type="chain" id="PRO_5046361184" evidence="1">
    <location>
        <begin position="24"/>
        <end position="303"/>
    </location>
</feature>
<dbReference type="EMBL" id="JBHTHZ010000014">
    <property type="protein sequence ID" value="MFD0795208.1"/>
    <property type="molecule type" value="Genomic_DNA"/>
</dbReference>
<proteinExistence type="predicted"/>